<proteinExistence type="predicted"/>
<feature type="region of interest" description="Disordered" evidence="1">
    <location>
        <begin position="88"/>
        <end position="148"/>
    </location>
</feature>
<organism evidence="2 3">
    <name type="scientific">Sutterella parvirubra YIT 11816</name>
    <dbReference type="NCBI Taxonomy" id="762967"/>
    <lineage>
        <taxon>Bacteria</taxon>
        <taxon>Pseudomonadati</taxon>
        <taxon>Pseudomonadota</taxon>
        <taxon>Betaproteobacteria</taxon>
        <taxon>Burkholderiales</taxon>
        <taxon>Sutterellaceae</taxon>
        <taxon>Sutterella</taxon>
    </lineage>
</organism>
<accession>H3KD66</accession>
<dbReference type="AlphaFoldDB" id="H3KD66"/>
<name>H3KD66_9BURK</name>
<gene>
    <name evidence="2" type="ORF">HMPREF9440_00672</name>
</gene>
<dbReference type="EMBL" id="AFBQ01000089">
    <property type="protein sequence ID" value="EHY31940.1"/>
    <property type="molecule type" value="Genomic_DNA"/>
</dbReference>
<feature type="compositionally biased region" description="Basic and acidic residues" evidence="1">
    <location>
        <begin position="89"/>
        <end position="113"/>
    </location>
</feature>
<dbReference type="HOGENOM" id="CLU_1757893_0_0_4"/>
<reference evidence="2 3" key="1">
    <citation type="submission" date="2011-11" db="EMBL/GenBank/DDBJ databases">
        <authorList>
            <person name="Weinstock G."/>
            <person name="Sodergren E."/>
            <person name="Clifton S."/>
            <person name="Fulton L."/>
            <person name="Fulton B."/>
            <person name="Courtney L."/>
            <person name="Fronick C."/>
            <person name="Harrison M."/>
            <person name="Strong C."/>
            <person name="Farmer C."/>
            <person name="Delahaunty K."/>
            <person name="Markovic C."/>
            <person name="Hall O."/>
            <person name="Minx P."/>
            <person name="Tomlinson C."/>
            <person name="Mitreva M."/>
            <person name="Hou S."/>
            <person name="Chen J."/>
            <person name="Wollam A."/>
            <person name="Pepin K.H."/>
            <person name="Johnson M."/>
            <person name="Bhonagiri V."/>
            <person name="Zhang X."/>
            <person name="Suruliraj S."/>
            <person name="Warren W."/>
            <person name="Chinwalla A."/>
            <person name="Mardis E.R."/>
            <person name="Wilson R.K."/>
        </authorList>
    </citation>
    <scope>NUCLEOTIDE SEQUENCE [LARGE SCALE GENOMIC DNA]</scope>
    <source>
        <strain evidence="2 3">YIT 11816</strain>
    </source>
</reference>
<evidence type="ECO:0000313" key="2">
    <source>
        <dbReference type="EMBL" id="EHY31940.1"/>
    </source>
</evidence>
<feature type="compositionally biased region" description="Basic residues" evidence="1">
    <location>
        <begin position="114"/>
        <end position="124"/>
    </location>
</feature>
<comment type="caution">
    <text evidence="2">The sequence shown here is derived from an EMBL/GenBank/DDBJ whole genome shotgun (WGS) entry which is preliminary data.</text>
</comment>
<sequence length="148" mass="16514">MVLSSPAPHLLKPSSPLLSGGSGGLHLGLSLEDRRRHPGASSGWSNLRPGPFFLPPASFFPLSSFLHPSHSPVRLGYCGTPIRFRHKDFRSARPQEATGRQRPEGILRKDAGKGRRPPPYRRPMRISATSPRQKSTFVERFNRCRPKD</sequence>
<dbReference type="Proteomes" id="UP000004956">
    <property type="component" value="Unassembled WGS sequence"/>
</dbReference>
<evidence type="ECO:0000256" key="1">
    <source>
        <dbReference type="SAM" id="MobiDB-lite"/>
    </source>
</evidence>
<evidence type="ECO:0000313" key="3">
    <source>
        <dbReference type="Proteomes" id="UP000004956"/>
    </source>
</evidence>
<feature type="compositionally biased region" description="Polar residues" evidence="1">
    <location>
        <begin position="127"/>
        <end position="136"/>
    </location>
</feature>
<keyword evidence="3" id="KW-1185">Reference proteome</keyword>
<protein>
    <submittedName>
        <fullName evidence="2">Uncharacterized protein</fullName>
    </submittedName>
</protein>